<evidence type="ECO:0000259" key="3">
    <source>
        <dbReference type="PROSITE" id="PS50977"/>
    </source>
</evidence>
<reference evidence="4 5" key="1">
    <citation type="submission" date="2020-09" db="EMBL/GenBank/DDBJ databases">
        <title>Diversity and distribution of actinomycetes associated with coral in the coast of Hainan.</title>
        <authorList>
            <person name="Li F."/>
        </authorList>
    </citation>
    <scope>NUCLEOTIDE SEQUENCE [LARGE SCALE GENOMIC DNA]</scope>
    <source>
        <strain evidence="4 5">HNM0947</strain>
    </source>
</reference>
<dbReference type="Pfam" id="PF00440">
    <property type="entry name" value="TetR_N"/>
    <property type="match status" value="1"/>
</dbReference>
<dbReference type="PANTHER" id="PTHR30055:SF242">
    <property type="entry name" value="HTH-TYPE TRANSCRIPTIONAL REPRESSOR KSTR"/>
    <property type="match status" value="1"/>
</dbReference>
<dbReference type="InterPro" id="IPR041642">
    <property type="entry name" value="KstR_C"/>
</dbReference>
<dbReference type="InterPro" id="IPR001647">
    <property type="entry name" value="HTH_TetR"/>
</dbReference>
<feature type="DNA-binding region" description="H-T-H motif" evidence="2">
    <location>
        <begin position="42"/>
        <end position="61"/>
    </location>
</feature>
<protein>
    <submittedName>
        <fullName evidence="4">TetR family transcriptional regulator</fullName>
    </submittedName>
</protein>
<evidence type="ECO:0000256" key="2">
    <source>
        <dbReference type="PROSITE-ProRule" id="PRU00335"/>
    </source>
</evidence>
<name>A0ABR9NZR8_9ACTN</name>
<dbReference type="PANTHER" id="PTHR30055">
    <property type="entry name" value="HTH-TYPE TRANSCRIPTIONAL REGULATOR RUTR"/>
    <property type="match status" value="1"/>
</dbReference>
<organism evidence="4 5">
    <name type="scientific">Nocardiopsis coralli</name>
    <dbReference type="NCBI Taxonomy" id="2772213"/>
    <lineage>
        <taxon>Bacteria</taxon>
        <taxon>Bacillati</taxon>
        <taxon>Actinomycetota</taxon>
        <taxon>Actinomycetes</taxon>
        <taxon>Streptosporangiales</taxon>
        <taxon>Nocardiopsidaceae</taxon>
        <taxon>Nocardiopsis</taxon>
    </lineage>
</organism>
<evidence type="ECO:0000313" key="4">
    <source>
        <dbReference type="EMBL" id="MBE2997087.1"/>
    </source>
</evidence>
<dbReference type="Pfam" id="PF17925">
    <property type="entry name" value="TetR_C_20"/>
    <property type="match status" value="1"/>
</dbReference>
<gene>
    <name evidence="4" type="ORF">IDM40_00005</name>
</gene>
<dbReference type="RefSeq" id="WP_193119760.1">
    <property type="nucleotide sequence ID" value="NZ_JADBGI010000001.1"/>
</dbReference>
<dbReference type="InterPro" id="IPR009057">
    <property type="entry name" value="Homeodomain-like_sf"/>
</dbReference>
<dbReference type="PRINTS" id="PR00455">
    <property type="entry name" value="HTHTETR"/>
</dbReference>
<feature type="domain" description="HTH tetR-type" evidence="3">
    <location>
        <begin position="19"/>
        <end position="79"/>
    </location>
</feature>
<dbReference type="Proteomes" id="UP000806528">
    <property type="component" value="Unassembled WGS sequence"/>
</dbReference>
<keyword evidence="5" id="KW-1185">Reference proteome</keyword>
<keyword evidence="1 2" id="KW-0238">DNA-binding</keyword>
<dbReference type="SUPFAM" id="SSF46689">
    <property type="entry name" value="Homeodomain-like"/>
    <property type="match status" value="1"/>
</dbReference>
<dbReference type="InterPro" id="IPR050109">
    <property type="entry name" value="HTH-type_TetR-like_transc_reg"/>
</dbReference>
<dbReference type="Gene3D" id="1.10.357.10">
    <property type="entry name" value="Tetracycline Repressor, domain 2"/>
    <property type="match status" value="1"/>
</dbReference>
<comment type="caution">
    <text evidence="4">The sequence shown here is derived from an EMBL/GenBank/DDBJ whole genome shotgun (WGS) entry which is preliminary data.</text>
</comment>
<dbReference type="PROSITE" id="PS50977">
    <property type="entry name" value="HTH_TETR_2"/>
    <property type="match status" value="1"/>
</dbReference>
<sequence>MPRIAESRPPAEPSSPEQRARHLRILRAAAHFGAEKGLERVQMHEVAKAAGVAIGTLYRYFPSKTHLFTAVMAEQMDRLDETSPQAPADGDPVEAVAELLVSASRRLLVKPALASAMLQSANSANAAMVTDAGRIDERCRALLLRTLGLETPTAQDVTLVRLLIQCWYGVLQSALNGRVSMPDAENDIRLACRLLLVSRSNAED</sequence>
<evidence type="ECO:0000313" key="5">
    <source>
        <dbReference type="Proteomes" id="UP000806528"/>
    </source>
</evidence>
<dbReference type="EMBL" id="JADBGI010000001">
    <property type="protein sequence ID" value="MBE2997087.1"/>
    <property type="molecule type" value="Genomic_DNA"/>
</dbReference>
<proteinExistence type="predicted"/>
<accession>A0ABR9NZR8</accession>
<evidence type="ECO:0000256" key="1">
    <source>
        <dbReference type="ARBA" id="ARBA00023125"/>
    </source>
</evidence>